<dbReference type="NCBIfam" id="TIGR01214">
    <property type="entry name" value="rmlD"/>
    <property type="match status" value="1"/>
</dbReference>
<comment type="pathway">
    <text evidence="2">Carbohydrate biosynthesis; dTDP-L-rhamnose biosynthesis.</text>
</comment>
<dbReference type="PANTHER" id="PTHR10491">
    <property type="entry name" value="DTDP-4-DEHYDRORHAMNOSE REDUCTASE"/>
    <property type="match status" value="1"/>
</dbReference>
<comment type="similarity">
    <text evidence="1 2">Belongs to the dTDP-4-dehydrorhamnose reductase family.</text>
</comment>
<dbReference type="Gene3D" id="3.40.50.720">
    <property type="entry name" value="NAD(P)-binding Rossmann-like Domain"/>
    <property type="match status" value="1"/>
</dbReference>
<evidence type="ECO:0000313" key="4">
    <source>
        <dbReference type="EMBL" id="HJB40487.1"/>
    </source>
</evidence>
<dbReference type="AlphaFoldDB" id="A0A9D2S1H9"/>
<dbReference type="InterPro" id="IPR036291">
    <property type="entry name" value="NAD(P)-bd_dom_sf"/>
</dbReference>
<reference evidence="4" key="2">
    <citation type="submission" date="2021-04" db="EMBL/GenBank/DDBJ databases">
        <authorList>
            <person name="Gilroy R."/>
        </authorList>
    </citation>
    <scope>NUCLEOTIDE SEQUENCE</scope>
    <source>
        <strain evidence="4">ChiBcec8-14828</strain>
    </source>
</reference>
<evidence type="ECO:0000259" key="3">
    <source>
        <dbReference type="Pfam" id="PF04321"/>
    </source>
</evidence>
<dbReference type="EMBL" id="DWYA01000077">
    <property type="protein sequence ID" value="HJB40487.1"/>
    <property type="molecule type" value="Genomic_DNA"/>
</dbReference>
<dbReference type="Proteomes" id="UP000824209">
    <property type="component" value="Unassembled WGS sequence"/>
</dbReference>
<name>A0A9D2S1H9_9FIRM</name>
<proteinExistence type="inferred from homology"/>
<feature type="domain" description="RmlD-like substrate binding" evidence="3">
    <location>
        <begin position="1"/>
        <end position="301"/>
    </location>
</feature>
<dbReference type="GO" id="GO:0005829">
    <property type="term" value="C:cytosol"/>
    <property type="evidence" value="ECO:0007669"/>
    <property type="project" value="TreeGrafter"/>
</dbReference>
<comment type="function">
    <text evidence="2">Catalyzes the reduction of dTDP-6-deoxy-L-lyxo-4-hexulose to yield dTDP-L-rhamnose.</text>
</comment>
<reference evidence="4" key="1">
    <citation type="journal article" date="2021" name="PeerJ">
        <title>Extensive microbial diversity within the chicken gut microbiome revealed by metagenomics and culture.</title>
        <authorList>
            <person name="Gilroy R."/>
            <person name="Ravi A."/>
            <person name="Getino M."/>
            <person name="Pursley I."/>
            <person name="Horton D.L."/>
            <person name="Alikhan N.F."/>
            <person name="Baker D."/>
            <person name="Gharbi K."/>
            <person name="Hall N."/>
            <person name="Watson M."/>
            <person name="Adriaenssens E.M."/>
            <person name="Foster-Nyarko E."/>
            <person name="Jarju S."/>
            <person name="Secka A."/>
            <person name="Antonio M."/>
            <person name="Oren A."/>
            <person name="Chaudhuri R.R."/>
            <person name="La Ragione R."/>
            <person name="Hildebrand F."/>
            <person name="Pallen M.J."/>
        </authorList>
    </citation>
    <scope>NUCLEOTIDE SEQUENCE</scope>
    <source>
        <strain evidence="4">ChiBcec8-14828</strain>
    </source>
</reference>
<protein>
    <recommendedName>
        <fullName evidence="2">dTDP-4-dehydrorhamnose reductase</fullName>
        <ecNumber evidence="2">1.1.1.133</ecNumber>
    </recommendedName>
</protein>
<dbReference type="PANTHER" id="PTHR10491:SF4">
    <property type="entry name" value="METHIONINE ADENOSYLTRANSFERASE 2 SUBUNIT BETA"/>
    <property type="match status" value="1"/>
</dbReference>
<dbReference type="Gene3D" id="3.90.25.10">
    <property type="entry name" value="UDP-galactose 4-epimerase, domain 1"/>
    <property type="match status" value="1"/>
</dbReference>
<dbReference type="GO" id="GO:0019305">
    <property type="term" value="P:dTDP-rhamnose biosynthetic process"/>
    <property type="evidence" value="ECO:0007669"/>
    <property type="project" value="TreeGrafter"/>
</dbReference>
<dbReference type="EC" id="1.1.1.133" evidence="2"/>
<dbReference type="CDD" id="cd05254">
    <property type="entry name" value="dTDP_HR_like_SDR_e"/>
    <property type="match status" value="1"/>
</dbReference>
<comment type="caution">
    <text evidence="4">The sequence shown here is derived from an EMBL/GenBank/DDBJ whole genome shotgun (WGS) entry which is preliminary data.</text>
</comment>
<evidence type="ECO:0000256" key="1">
    <source>
        <dbReference type="ARBA" id="ARBA00010944"/>
    </source>
</evidence>
<evidence type="ECO:0000313" key="5">
    <source>
        <dbReference type="Proteomes" id="UP000824209"/>
    </source>
</evidence>
<accession>A0A9D2S1H9</accession>
<dbReference type="InterPro" id="IPR005913">
    <property type="entry name" value="dTDP_dehydrorham_reduct"/>
</dbReference>
<evidence type="ECO:0000256" key="2">
    <source>
        <dbReference type="RuleBase" id="RU364082"/>
    </source>
</evidence>
<keyword evidence="2" id="KW-0521">NADP</keyword>
<sequence>MKILITGAAGQLGTELRRQLEQGACALGEIPEKLRRATVLCTDLGVEGMRELDITNRHEVAAFVRHHQPDVIICCAAYTNVDGCETHREDAFRVNALGPRNLALAAEEIGAKLIHVSTDYVFSGADNGGVPLDEACGTCPVSAYGQTKLLGEEYVRQFCKRSFVVRTAWLYSLTGKNFVFTMMNAGKKFGKLTVVNDQLGNPTNAEDLAYHLLKMVVSKEYGVYHCTGEGICSWYDFAVEIMRLSGVEAEVAPCTSEEYAAAHPEAARRPAWSALENRMLACTVGNEMRPWREALESFFEQWRARQQ</sequence>
<dbReference type="Pfam" id="PF04321">
    <property type="entry name" value="RmlD_sub_bind"/>
    <property type="match status" value="1"/>
</dbReference>
<keyword evidence="2 4" id="KW-0560">Oxidoreductase</keyword>
<gene>
    <name evidence="4" type="primary">rfbD</name>
    <name evidence="4" type="ORF">H9943_08850</name>
</gene>
<dbReference type="GO" id="GO:0008831">
    <property type="term" value="F:dTDP-4-dehydrorhamnose reductase activity"/>
    <property type="evidence" value="ECO:0007669"/>
    <property type="project" value="UniProtKB-EC"/>
</dbReference>
<dbReference type="InterPro" id="IPR029903">
    <property type="entry name" value="RmlD-like-bd"/>
</dbReference>
<dbReference type="SUPFAM" id="SSF51735">
    <property type="entry name" value="NAD(P)-binding Rossmann-fold domains"/>
    <property type="match status" value="1"/>
</dbReference>
<organism evidence="4 5">
    <name type="scientific">Candidatus Ruthenibacterium avium</name>
    <dbReference type="NCBI Taxonomy" id="2838751"/>
    <lineage>
        <taxon>Bacteria</taxon>
        <taxon>Bacillati</taxon>
        <taxon>Bacillota</taxon>
        <taxon>Clostridia</taxon>
        <taxon>Eubacteriales</taxon>
        <taxon>Oscillospiraceae</taxon>
        <taxon>Ruthenibacterium</taxon>
    </lineage>
</organism>